<feature type="region of interest" description="Disordered" evidence="2">
    <location>
        <begin position="71"/>
        <end position="92"/>
    </location>
</feature>
<dbReference type="RefSeq" id="WP_091088749.1">
    <property type="nucleotide sequence ID" value="NZ_FMHT01000003.1"/>
</dbReference>
<dbReference type="Proteomes" id="UP000199699">
    <property type="component" value="Unassembled WGS sequence"/>
</dbReference>
<name>A0A1C6T208_9ACTN</name>
<reference evidence="3 4" key="1">
    <citation type="submission" date="2016-06" db="EMBL/GenBank/DDBJ databases">
        <authorList>
            <person name="Kjaerup R.B."/>
            <person name="Dalgaard T.S."/>
            <person name="Juul-Madsen H.R."/>
        </authorList>
    </citation>
    <scope>NUCLEOTIDE SEQUENCE [LARGE SCALE GENOMIC DNA]</scope>
    <source>
        <strain evidence="3 4">DSM 43818</strain>
    </source>
</reference>
<keyword evidence="4" id="KW-1185">Reference proteome</keyword>
<accession>A0A1C6T208</accession>
<keyword evidence="1" id="KW-0175">Coiled coil</keyword>
<protein>
    <submittedName>
        <fullName evidence="3">Uncharacterized protein</fullName>
    </submittedName>
</protein>
<evidence type="ECO:0000256" key="2">
    <source>
        <dbReference type="SAM" id="MobiDB-lite"/>
    </source>
</evidence>
<feature type="compositionally biased region" description="Low complexity" evidence="2">
    <location>
        <begin position="160"/>
        <end position="169"/>
    </location>
</feature>
<dbReference type="AlphaFoldDB" id="A0A1C6T208"/>
<feature type="region of interest" description="Disordered" evidence="2">
    <location>
        <begin position="160"/>
        <end position="186"/>
    </location>
</feature>
<dbReference type="EMBL" id="FMHT01000003">
    <property type="protein sequence ID" value="SCL35622.1"/>
    <property type="molecule type" value="Genomic_DNA"/>
</dbReference>
<gene>
    <name evidence="3" type="ORF">GA0070616_5275</name>
</gene>
<evidence type="ECO:0000313" key="4">
    <source>
        <dbReference type="Proteomes" id="UP000199699"/>
    </source>
</evidence>
<feature type="coiled-coil region" evidence="1">
    <location>
        <begin position="92"/>
        <end position="137"/>
    </location>
</feature>
<evidence type="ECO:0000256" key="1">
    <source>
        <dbReference type="SAM" id="Coils"/>
    </source>
</evidence>
<sequence length="186" mass="19890">MRFTVVEIGYDQWQVDAHLADLGIRAARLAARLEGLGSGRDWDLVRGEAAGLCDLVGRPPLAAAPYSVALAGPAPSTSSAPPARSRGTTATEREAAQILARARAELDAARAEARRVRERAYAEAVAARRKVEEALRARDRRATRLAELLDGLPVERVPAETATAAAARPTEGRQAARPVDGRRVAR</sequence>
<evidence type="ECO:0000313" key="3">
    <source>
        <dbReference type="EMBL" id="SCL35622.1"/>
    </source>
</evidence>
<feature type="compositionally biased region" description="Low complexity" evidence="2">
    <location>
        <begin position="71"/>
        <end position="87"/>
    </location>
</feature>
<dbReference type="OrthoDB" id="3406104at2"/>
<organism evidence="3 4">
    <name type="scientific">Micromonospora nigra</name>
    <dbReference type="NCBI Taxonomy" id="145857"/>
    <lineage>
        <taxon>Bacteria</taxon>
        <taxon>Bacillati</taxon>
        <taxon>Actinomycetota</taxon>
        <taxon>Actinomycetes</taxon>
        <taxon>Micromonosporales</taxon>
        <taxon>Micromonosporaceae</taxon>
        <taxon>Micromonospora</taxon>
    </lineage>
</organism>
<proteinExistence type="predicted"/>